<evidence type="ECO:0000256" key="4">
    <source>
        <dbReference type="PIRSR" id="PIRSR006806-1"/>
    </source>
</evidence>
<comment type="similarity">
    <text evidence="1 5">Belongs to the 5-formyltetrahydrofolate cyclo-ligase family.</text>
</comment>
<comment type="cofactor">
    <cofactor evidence="5">
        <name>Mg(2+)</name>
        <dbReference type="ChEBI" id="CHEBI:18420"/>
    </cofactor>
</comment>
<comment type="catalytic activity">
    <reaction evidence="5">
        <text>(6S)-5-formyl-5,6,7,8-tetrahydrofolate + ATP = (6R)-5,10-methenyltetrahydrofolate + ADP + phosphate</text>
        <dbReference type="Rhea" id="RHEA:10488"/>
        <dbReference type="ChEBI" id="CHEBI:30616"/>
        <dbReference type="ChEBI" id="CHEBI:43474"/>
        <dbReference type="ChEBI" id="CHEBI:57455"/>
        <dbReference type="ChEBI" id="CHEBI:57457"/>
        <dbReference type="ChEBI" id="CHEBI:456216"/>
        <dbReference type="EC" id="6.3.3.2"/>
    </reaction>
</comment>
<dbReference type="InterPro" id="IPR024185">
    <property type="entry name" value="FTHF_cligase-like_sf"/>
</dbReference>
<dbReference type="EMBL" id="FNUT01000003">
    <property type="protein sequence ID" value="SEF84216.1"/>
    <property type="molecule type" value="Genomic_DNA"/>
</dbReference>
<keyword evidence="2 4" id="KW-0547">Nucleotide-binding</keyword>
<dbReference type="GO" id="GO:0035999">
    <property type="term" value="P:tetrahydrofolate interconversion"/>
    <property type="evidence" value="ECO:0007669"/>
    <property type="project" value="TreeGrafter"/>
</dbReference>
<feature type="binding site" evidence="4">
    <location>
        <begin position="134"/>
        <end position="142"/>
    </location>
    <ligand>
        <name>ATP</name>
        <dbReference type="ChEBI" id="CHEBI:30616"/>
    </ligand>
</feature>
<keyword evidence="5" id="KW-0479">Metal-binding</keyword>
<organism evidence="6 7">
    <name type="scientific">Sphingobacterium lactis</name>
    <dbReference type="NCBI Taxonomy" id="797291"/>
    <lineage>
        <taxon>Bacteria</taxon>
        <taxon>Pseudomonadati</taxon>
        <taxon>Bacteroidota</taxon>
        <taxon>Sphingobacteriia</taxon>
        <taxon>Sphingobacteriales</taxon>
        <taxon>Sphingobacteriaceae</taxon>
        <taxon>Sphingobacterium</taxon>
    </lineage>
</organism>
<dbReference type="EC" id="6.3.3.2" evidence="5"/>
<evidence type="ECO:0000256" key="1">
    <source>
        <dbReference type="ARBA" id="ARBA00010638"/>
    </source>
</evidence>
<dbReference type="NCBIfam" id="TIGR02727">
    <property type="entry name" value="MTHFS_bact"/>
    <property type="match status" value="1"/>
</dbReference>
<dbReference type="Pfam" id="PF01812">
    <property type="entry name" value="5-FTHF_cyc-lig"/>
    <property type="match status" value="1"/>
</dbReference>
<dbReference type="PANTHER" id="PTHR23407:SF1">
    <property type="entry name" value="5-FORMYLTETRAHYDROFOLATE CYCLO-LIGASE"/>
    <property type="match status" value="1"/>
</dbReference>
<proteinExistence type="inferred from homology"/>
<accession>A0A1H5VAQ6</accession>
<dbReference type="AlphaFoldDB" id="A0A1H5VAQ6"/>
<protein>
    <recommendedName>
        <fullName evidence="5">5-formyltetrahydrofolate cyclo-ligase</fullName>
        <ecNumber evidence="5">6.3.3.2</ecNumber>
    </recommendedName>
</protein>
<dbReference type="SUPFAM" id="SSF100950">
    <property type="entry name" value="NagB/RpiA/CoA transferase-like"/>
    <property type="match status" value="1"/>
</dbReference>
<evidence type="ECO:0000256" key="2">
    <source>
        <dbReference type="ARBA" id="ARBA00022741"/>
    </source>
</evidence>
<gene>
    <name evidence="6" type="ORF">SAMN05421877_10369</name>
</gene>
<dbReference type="GO" id="GO:0046872">
    <property type="term" value="F:metal ion binding"/>
    <property type="evidence" value="ECO:0007669"/>
    <property type="project" value="UniProtKB-KW"/>
</dbReference>
<feature type="binding site" evidence="4">
    <location>
        <begin position="3"/>
        <end position="7"/>
    </location>
    <ligand>
        <name>ATP</name>
        <dbReference type="ChEBI" id="CHEBI:30616"/>
    </ligand>
</feature>
<dbReference type="InterPro" id="IPR037171">
    <property type="entry name" value="NagB/RpiA_transferase-like"/>
</dbReference>
<keyword evidence="6" id="KW-0436">Ligase</keyword>
<dbReference type="InterPro" id="IPR002698">
    <property type="entry name" value="FTHF_cligase"/>
</dbReference>
<dbReference type="GO" id="GO:0009396">
    <property type="term" value="P:folic acid-containing compound biosynthetic process"/>
    <property type="evidence" value="ECO:0007669"/>
    <property type="project" value="TreeGrafter"/>
</dbReference>
<feature type="binding site" evidence="4">
    <location>
        <position position="55"/>
    </location>
    <ligand>
        <name>substrate</name>
    </ligand>
</feature>
<feature type="binding site" evidence="4">
    <location>
        <position position="48"/>
    </location>
    <ligand>
        <name>substrate</name>
    </ligand>
</feature>
<keyword evidence="5" id="KW-0460">Magnesium</keyword>
<dbReference type="Gene3D" id="3.40.50.10420">
    <property type="entry name" value="NagB/RpiA/CoA transferase-like"/>
    <property type="match status" value="1"/>
</dbReference>
<name>A0A1H5VAQ6_9SPHI</name>
<reference evidence="7" key="1">
    <citation type="submission" date="2016-10" db="EMBL/GenBank/DDBJ databases">
        <authorList>
            <person name="Varghese N."/>
            <person name="Submissions S."/>
        </authorList>
    </citation>
    <scope>NUCLEOTIDE SEQUENCE [LARGE SCALE GENOMIC DNA]</scope>
    <source>
        <strain evidence="7">DSM 22361</strain>
    </source>
</reference>
<dbReference type="PANTHER" id="PTHR23407">
    <property type="entry name" value="ATPASE INHIBITOR/5-FORMYLTETRAHYDROFOLATE CYCLO-LIGASE"/>
    <property type="match status" value="1"/>
</dbReference>
<dbReference type="OrthoDB" id="9801938at2"/>
<keyword evidence="7" id="KW-1185">Reference proteome</keyword>
<dbReference type="GO" id="GO:0005524">
    <property type="term" value="F:ATP binding"/>
    <property type="evidence" value="ECO:0007669"/>
    <property type="project" value="UniProtKB-KW"/>
</dbReference>
<evidence type="ECO:0000256" key="5">
    <source>
        <dbReference type="RuleBase" id="RU361279"/>
    </source>
</evidence>
<dbReference type="PIRSF" id="PIRSF006806">
    <property type="entry name" value="FTHF_cligase"/>
    <property type="match status" value="1"/>
</dbReference>
<evidence type="ECO:0000313" key="7">
    <source>
        <dbReference type="Proteomes" id="UP000236731"/>
    </source>
</evidence>
<keyword evidence="3 4" id="KW-0067">ATP-binding</keyword>
<dbReference type="RefSeq" id="WP_103905450.1">
    <property type="nucleotide sequence ID" value="NZ_CP049246.1"/>
</dbReference>
<dbReference type="GO" id="GO:0030272">
    <property type="term" value="F:5-formyltetrahydrofolate cyclo-ligase activity"/>
    <property type="evidence" value="ECO:0007669"/>
    <property type="project" value="UniProtKB-EC"/>
</dbReference>
<dbReference type="Proteomes" id="UP000236731">
    <property type="component" value="Unassembled WGS sequence"/>
</dbReference>
<evidence type="ECO:0000256" key="3">
    <source>
        <dbReference type="ARBA" id="ARBA00022840"/>
    </source>
</evidence>
<sequence>MDKATARAAYKLKRTNLSIPEVERMDQQLFQQLQAFDWSGITYLHCYLSIAKFKEYDTMPFIEWIWENYPKIHIVISKSDFETHELKHYLMEKDAPLEHNPWGIPEPVNAPEIDVQQIDAVVAPLLVVDRAGNRIGYGKGFYDRFFAACRPDVQKLGISYFVPIDHIDGIQPWDIPISVVFTPGGTYELG</sequence>
<evidence type="ECO:0000313" key="6">
    <source>
        <dbReference type="EMBL" id="SEF84216.1"/>
    </source>
</evidence>